<evidence type="ECO:0000256" key="2">
    <source>
        <dbReference type="ARBA" id="ARBA00022723"/>
    </source>
</evidence>
<sequence length="768" mass="85827">MDHCIQTAKSCNIQHLTEDIDILLQITVLVAFIASVLGHGRLISPPGRSTMWRYGYNTPKNYNDNQLYCGGFNKQWAVNGGKCGVCGDPWNEAHDNEAGGKYANGIVTGHYKSGQTIAVKVQVTATHLGYFEFRLCPVNNPRQPATQACLDRYLLQQPSGQIKFYEPGAIGTYTVHLVLPQGLVCKQCVLQWKWNTGNSYNCDNNHKCCIGCGPQEQFYGCADIGISSSGTSQFSSTGHKIGTCKATPLFKSRNPKMTNISLIIRRDHINEQYSRRDHINEQYSRQDHINDQYSSKVVLFTSRDKYFINLITSRDKYFINNPLIINCTGKSPSAQAAMNVHDCLHNRSLGLAYNIGNFLYAFFCNKSSQLLSINSNLGKIRKHEGPTMTKNSVSLSFGVQMYGTLMLFHVSELISHKTRSLGLQVKYVEEDLISTGPKGQNIGMNRTTSNQFLTIFRQNQVTRHLCRRYCVIKHRVVRKHNLNDSTSQINKCKLPIWLRGYNGCFMAITWSAGSGFIDEVSDSLNLIQCFRCSHGTYGHGRLILPPGRSTMWRLGYNTPKNYNDNQVSCGGFYKQWTLNKGKCGLCGDPWDGTRENEAGGKYATGTIAGNYSAGNTMEVKLEITASHKGFHEFRICPVNSPSVRATQSCFDAHILHQPNGQTKFDEPGAVGTYAVTLVLPRDVSCTQCVLQWIWNTGNSYGCDQNNKCCIGCGPQEQFYGCADIAISPASGYSATDNTNHATSYHVQNFSWCLIYILVIQILINDLYF</sequence>
<dbReference type="PANTHER" id="PTHR36575">
    <property type="entry name" value="BINDING PROTEIN, PUTATIVE (AFU_ORTHOLOGUE AFUA_1G14430)-RELATED"/>
    <property type="match status" value="1"/>
</dbReference>
<feature type="domain" description="Chitin-binding type-4" evidence="8">
    <location>
        <begin position="539"/>
        <end position="724"/>
    </location>
</feature>
<keyword evidence="7" id="KW-0472">Membrane</keyword>
<organism evidence="9 10">
    <name type="scientific">Mytilus galloprovincialis</name>
    <name type="common">Mediterranean mussel</name>
    <dbReference type="NCBI Taxonomy" id="29158"/>
    <lineage>
        <taxon>Eukaryota</taxon>
        <taxon>Metazoa</taxon>
        <taxon>Spiralia</taxon>
        <taxon>Lophotrochozoa</taxon>
        <taxon>Mollusca</taxon>
        <taxon>Bivalvia</taxon>
        <taxon>Autobranchia</taxon>
        <taxon>Pteriomorphia</taxon>
        <taxon>Mytilida</taxon>
        <taxon>Mytiloidea</taxon>
        <taxon>Mytilidae</taxon>
        <taxon>Mytilinae</taxon>
        <taxon>Mytilus</taxon>
    </lineage>
</organism>
<dbReference type="InterPro" id="IPR004302">
    <property type="entry name" value="Cellulose/chitin-bd_N"/>
</dbReference>
<evidence type="ECO:0000313" key="10">
    <source>
        <dbReference type="Proteomes" id="UP000596742"/>
    </source>
</evidence>
<evidence type="ECO:0000259" key="8">
    <source>
        <dbReference type="Pfam" id="PF03067"/>
    </source>
</evidence>
<dbReference type="AlphaFoldDB" id="A0A8B6FBQ0"/>
<dbReference type="InterPro" id="IPR052282">
    <property type="entry name" value="Starch-active_LPMO"/>
</dbReference>
<comment type="similarity">
    <text evidence="6">Belongs to the polysaccharide monooxygenase AA13 family.</text>
</comment>
<dbReference type="GO" id="GO:0046872">
    <property type="term" value="F:metal ion binding"/>
    <property type="evidence" value="ECO:0007669"/>
    <property type="project" value="UniProtKB-KW"/>
</dbReference>
<proteinExistence type="inferred from homology"/>
<keyword evidence="7" id="KW-1133">Transmembrane helix</keyword>
<dbReference type="PANTHER" id="PTHR36575:SF2">
    <property type="entry name" value="CHITIN-BINDING TYPE-4 DOMAIN-CONTAINING PROTEIN-RELATED"/>
    <property type="match status" value="1"/>
</dbReference>
<keyword evidence="10" id="KW-1185">Reference proteome</keyword>
<evidence type="ECO:0000256" key="6">
    <source>
        <dbReference type="ARBA" id="ARBA00034311"/>
    </source>
</evidence>
<evidence type="ECO:0000256" key="4">
    <source>
        <dbReference type="ARBA" id="ARBA00023157"/>
    </source>
</evidence>
<evidence type="ECO:0000256" key="7">
    <source>
        <dbReference type="SAM" id="Phobius"/>
    </source>
</evidence>
<keyword evidence="5" id="KW-0325">Glycoprotein</keyword>
<evidence type="ECO:0000256" key="3">
    <source>
        <dbReference type="ARBA" id="ARBA00023008"/>
    </source>
</evidence>
<keyword evidence="4" id="KW-1015">Disulfide bond</keyword>
<name>A0A8B6FBQ0_MYTGA</name>
<feature type="domain" description="Chitin-binding type-4" evidence="8">
    <location>
        <begin position="39"/>
        <end position="224"/>
    </location>
</feature>
<feature type="transmembrane region" description="Helical" evidence="7">
    <location>
        <begin position="22"/>
        <end position="43"/>
    </location>
</feature>
<dbReference type="Pfam" id="PF03067">
    <property type="entry name" value="LPMO_10"/>
    <property type="match status" value="2"/>
</dbReference>
<reference evidence="9" key="1">
    <citation type="submission" date="2018-11" db="EMBL/GenBank/DDBJ databases">
        <authorList>
            <person name="Alioto T."/>
            <person name="Alioto T."/>
        </authorList>
    </citation>
    <scope>NUCLEOTIDE SEQUENCE</scope>
</reference>
<evidence type="ECO:0000256" key="5">
    <source>
        <dbReference type="ARBA" id="ARBA00023180"/>
    </source>
</evidence>
<protein>
    <recommendedName>
        <fullName evidence="8">Chitin-binding type-4 domain-containing protein</fullName>
    </recommendedName>
</protein>
<comment type="cofactor">
    <cofactor evidence="1">
        <name>Cu(2+)</name>
        <dbReference type="ChEBI" id="CHEBI:29036"/>
    </cofactor>
</comment>
<accession>A0A8B6FBQ0</accession>
<evidence type="ECO:0000313" key="9">
    <source>
        <dbReference type="EMBL" id="VDI46770.1"/>
    </source>
</evidence>
<keyword evidence="3" id="KW-0186">Copper</keyword>
<dbReference type="OrthoDB" id="64893at2759"/>
<keyword evidence="7" id="KW-0812">Transmembrane</keyword>
<comment type="caution">
    <text evidence="9">The sequence shown here is derived from an EMBL/GenBank/DDBJ whole genome shotgun (WGS) entry which is preliminary data.</text>
</comment>
<dbReference type="EMBL" id="UYJE01006534">
    <property type="protein sequence ID" value="VDI46770.1"/>
    <property type="molecule type" value="Genomic_DNA"/>
</dbReference>
<evidence type="ECO:0000256" key="1">
    <source>
        <dbReference type="ARBA" id="ARBA00001973"/>
    </source>
</evidence>
<dbReference type="Proteomes" id="UP000596742">
    <property type="component" value="Unassembled WGS sequence"/>
</dbReference>
<gene>
    <name evidence="9" type="ORF">MGAL_10B080781</name>
</gene>
<keyword evidence="2" id="KW-0479">Metal-binding</keyword>